<reference evidence="3 4" key="1">
    <citation type="submission" date="2016-11" db="EMBL/GenBank/DDBJ databases">
        <authorList>
            <person name="Jaros S."/>
            <person name="Januszkiewicz K."/>
            <person name="Wedrychowicz H."/>
        </authorList>
    </citation>
    <scope>NUCLEOTIDE SEQUENCE [LARGE SCALE GENOMIC DNA]</scope>
    <source>
        <strain evidence="3 4">DSM 15929</strain>
    </source>
</reference>
<dbReference type="RefSeq" id="WP_073272885.1">
    <property type="nucleotide sequence ID" value="NZ_FRAC01000006.1"/>
</dbReference>
<dbReference type="SUPFAM" id="SSF49373">
    <property type="entry name" value="Invasin/intimin cell-adhesion fragments"/>
    <property type="match status" value="1"/>
</dbReference>
<evidence type="ECO:0000259" key="2">
    <source>
        <dbReference type="SMART" id="SM00635"/>
    </source>
</evidence>
<dbReference type="Gene3D" id="2.60.40.1080">
    <property type="match status" value="1"/>
</dbReference>
<evidence type="ECO:0000313" key="3">
    <source>
        <dbReference type="EMBL" id="SHJ66207.1"/>
    </source>
</evidence>
<protein>
    <submittedName>
        <fullName evidence="3">Ig-like domain (Group 2)</fullName>
    </submittedName>
</protein>
<dbReference type="SMART" id="SM00635">
    <property type="entry name" value="BID_2"/>
    <property type="match status" value="1"/>
</dbReference>
<dbReference type="AlphaFoldDB" id="A0A1M6L4S7"/>
<dbReference type="OrthoDB" id="52286at2"/>
<dbReference type="STRING" id="1121322.SAMN02745136_00693"/>
<dbReference type="InterPro" id="IPR008964">
    <property type="entry name" value="Invasin/intimin_cell_adhesion"/>
</dbReference>
<evidence type="ECO:0000313" key="4">
    <source>
        <dbReference type="Proteomes" id="UP000184386"/>
    </source>
</evidence>
<evidence type="ECO:0000256" key="1">
    <source>
        <dbReference type="SAM" id="SignalP"/>
    </source>
</evidence>
<name>A0A1M6L4S7_9FIRM</name>
<gene>
    <name evidence="3" type="ORF">SAMN02745136_00693</name>
</gene>
<dbReference type="EMBL" id="FRAC01000006">
    <property type="protein sequence ID" value="SHJ66207.1"/>
    <property type="molecule type" value="Genomic_DNA"/>
</dbReference>
<organism evidence="3 4">
    <name type="scientific">Anaerocolumna jejuensis DSM 15929</name>
    <dbReference type="NCBI Taxonomy" id="1121322"/>
    <lineage>
        <taxon>Bacteria</taxon>
        <taxon>Bacillati</taxon>
        <taxon>Bacillota</taxon>
        <taxon>Clostridia</taxon>
        <taxon>Lachnospirales</taxon>
        <taxon>Lachnospiraceae</taxon>
        <taxon>Anaerocolumna</taxon>
    </lineage>
</organism>
<feature type="domain" description="BIG2" evidence="2">
    <location>
        <begin position="26"/>
        <end position="98"/>
    </location>
</feature>
<feature type="chain" id="PRO_5038663401" evidence="1">
    <location>
        <begin position="19"/>
        <end position="282"/>
    </location>
</feature>
<accession>A0A1M6L4S7</accession>
<keyword evidence="4" id="KW-1185">Reference proteome</keyword>
<dbReference type="InterPro" id="IPR003343">
    <property type="entry name" value="Big_2"/>
</dbReference>
<feature type="signal peptide" evidence="1">
    <location>
        <begin position="1"/>
        <end position="18"/>
    </location>
</feature>
<keyword evidence="1" id="KW-0732">Signal</keyword>
<dbReference type="Pfam" id="PF02368">
    <property type="entry name" value="Big_2"/>
    <property type="match status" value="1"/>
</dbReference>
<sequence>MKKFLSLFLALVITVTIAGPAQTIDAASKYSINKTNLTLYIGAQYSLKIDGYSNFIMWKSDNPKVASVTSEGKVKAKKEGTAAITATIGSGSNNKKFTCTITVKNRIITNKKSITCTLDEFQTLKVSLKNPKSDESLAVMIKNPNLIDTKWGSSSKENILNIIPKKVGYTELTICTVEGSGFDEKLNTDSGITVGVTVLEDNSGWISQKALSSFDVTILKLESTINIVCGESSYSSKDYYIEDVPTDLDEGVVYNSNEISYKSVKGKFYFKVSDLRKLKIMR</sequence>
<proteinExistence type="predicted"/>
<dbReference type="Proteomes" id="UP000184386">
    <property type="component" value="Unassembled WGS sequence"/>
</dbReference>